<proteinExistence type="predicted"/>
<evidence type="ECO:0000313" key="1">
    <source>
        <dbReference type="EMBL" id="NMP21640.1"/>
    </source>
</evidence>
<reference evidence="1 2" key="1">
    <citation type="submission" date="2020-04" db="EMBL/GenBank/DDBJ databases">
        <authorList>
            <person name="Zhang R."/>
            <person name="Schippers A."/>
        </authorList>
    </citation>
    <scope>NUCLEOTIDE SEQUENCE [LARGE SCALE GENOMIC DNA]</scope>
    <source>
        <strain evidence="1 2">DSM 109850</strain>
    </source>
</reference>
<gene>
    <name evidence="1" type="ORF">HIJ39_04630</name>
</gene>
<keyword evidence="2" id="KW-1185">Reference proteome</keyword>
<comment type="caution">
    <text evidence="1">The sequence shown here is derived from an EMBL/GenBank/DDBJ whole genome shotgun (WGS) entry which is preliminary data.</text>
</comment>
<organism evidence="1 2">
    <name type="scientific">Sulfobacillus harzensis</name>
    <dbReference type="NCBI Taxonomy" id="2729629"/>
    <lineage>
        <taxon>Bacteria</taxon>
        <taxon>Bacillati</taxon>
        <taxon>Bacillota</taxon>
        <taxon>Clostridia</taxon>
        <taxon>Eubacteriales</taxon>
        <taxon>Clostridiales Family XVII. Incertae Sedis</taxon>
        <taxon>Sulfobacillus</taxon>
    </lineage>
</organism>
<dbReference type="AlphaFoldDB" id="A0A7Y0L1S6"/>
<dbReference type="Gene3D" id="3.40.30.10">
    <property type="entry name" value="Glutaredoxin"/>
    <property type="match status" value="1"/>
</dbReference>
<evidence type="ECO:0000313" key="2">
    <source>
        <dbReference type="Proteomes" id="UP000533476"/>
    </source>
</evidence>
<dbReference type="SUPFAM" id="SSF52833">
    <property type="entry name" value="Thioredoxin-like"/>
    <property type="match status" value="1"/>
</dbReference>
<dbReference type="EMBL" id="JABBVZ010000010">
    <property type="protein sequence ID" value="NMP21640.1"/>
    <property type="molecule type" value="Genomic_DNA"/>
</dbReference>
<dbReference type="InterPro" id="IPR036249">
    <property type="entry name" value="Thioredoxin-like_sf"/>
</dbReference>
<name>A0A7Y0L1S6_9FIRM</name>
<sequence>MHWEYDGEGRARRLVVCAGLRCRWKGSRALARRAKASAAVVESQCLGLCPKAPVVVLYPRGLWLGCMTREALDLLMEGTVDPRLRAKLLGDLRNGYEG</sequence>
<accession>A0A7Y0L1S6</accession>
<dbReference type="CDD" id="cd02980">
    <property type="entry name" value="TRX_Fd_family"/>
    <property type="match status" value="1"/>
</dbReference>
<dbReference type="Proteomes" id="UP000533476">
    <property type="component" value="Unassembled WGS sequence"/>
</dbReference>
<protein>
    <submittedName>
        <fullName evidence="1">(2Fe-2S) ferredoxin domain-containing protein</fullName>
    </submittedName>
</protein>
<dbReference type="RefSeq" id="WP_169097195.1">
    <property type="nucleotide sequence ID" value="NZ_JABBVZ010000010.1"/>
</dbReference>